<organism evidence="2 3">
    <name type="scientific">Halosaccharopolyspora lacisalsi</name>
    <dbReference type="NCBI Taxonomy" id="1000566"/>
    <lineage>
        <taxon>Bacteria</taxon>
        <taxon>Bacillati</taxon>
        <taxon>Actinomycetota</taxon>
        <taxon>Actinomycetes</taxon>
        <taxon>Pseudonocardiales</taxon>
        <taxon>Pseudonocardiaceae</taxon>
        <taxon>Halosaccharopolyspora</taxon>
    </lineage>
</organism>
<gene>
    <name evidence="2" type="ORF">FHX42_005202</name>
</gene>
<proteinExistence type="predicted"/>
<feature type="compositionally biased region" description="Basic and acidic residues" evidence="1">
    <location>
        <begin position="77"/>
        <end position="90"/>
    </location>
</feature>
<sequence>MPSRVLAALLTSGLGLAGLAVGAYWLGAHPHSAPPAPPPRQPTVVAPNPTGPTRASTVPAKSVCRAFAATWVAVDTRRDSSPQDARRRAATDLGTPALQDRLTRQPKRPPEQWAQWQQHVHIQPHPQPYIGTPPPADTAEQAFAAATVARTAVGPQTRAELAPVTVYCTLTRHQGQWRVDDVDTDLGEAPA</sequence>
<accession>A0A839E7B1</accession>
<evidence type="ECO:0000313" key="2">
    <source>
        <dbReference type="EMBL" id="MBA8827795.1"/>
    </source>
</evidence>
<dbReference type="RefSeq" id="WP_182546955.1">
    <property type="nucleotide sequence ID" value="NZ_JACGWZ010000010.1"/>
</dbReference>
<name>A0A839E7B1_9PSEU</name>
<comment type="caution">
    <text evidence="2">The sequence shown here is derived from an EMBL/GenBank/DDBJ whole genome shotgun (WGS) entry which is preliminary data.</text>
</comment>
<evidence type="ECO:0000256" key="1">
    <source>
        <dbReference type="SAM" id="MobiDB-lite"/>
    </source>
</evidence>
<feature type="region of interest" description="Disordered" evidence="1">
    <location>
        <begin position="77"/>
        <end position="97"/>
    </location>
</feature>
<dbReference type="Proteomes" id="UP000569329">
    <property type="component" value="Unassembled WGS sequence"/>
</dbReference>
<dbReference type="EMBL" id="JACGWZ010000010">
    <property type="protein sequence ID" value="MBA8827795.1"/>
    <property type="molecule type" value="Genomic_DNA"/>
</dbReference>
<evidence type="ECO:0000313" key="3">
    <source>
        <dbReference type="Proteomes" id="UP000569329"/>
    </source>
</evidence>
<protein>
    <recommendedName>
        <fullName evidence="4">Mce-associated membrane protein</fullName>
    </recommendedName>
</protein>
<reference evidence="2 3" key="1">
    <citation type="submission" date="2020-07" db="EMBL/GenBank/DDBJ databases">
        <title>Sequencing the genomes of 1000 actinobacteria strains.</title>
        <authorList>
            <person name="Klenk H.-P."/>
        </authorList>
    </citation>
    <scope>NUCLEOTIDE SEQUENCE [LARGE SCALE GENOMIC DNA]</scope>
    <source>
        <strain evidence="2 3">DSM 45975</strain>
    </source>
</reference>
<evidence type="ECO:0008006" key="4">
    <source>
        <dbReference type="Google" id="ProtNLM"/>
    </source>
</evidence>
<keyword evidence="3" id="KW-1185">Reference proteome</keyword>
<dbReference type="AlphaFoldDB" id="A0A839E7B1"/>